<dbReference type="AlphaFoldDB" id="A0A8J9V2H3"/>
<accession>A0A8J9V2H3</accession>
<feature type="non-terminal residue" evidence="1">
    <location>
        <position position="132"/>
    </location>
</feature>
<evidence type="ECO:0000313" key="2">
    <source>
        <dbReference type="Proteomes" id="UP000838878"/>
    </source>
</evidence>
<evidence type="ECO:0000313" key="1">
    <source>
        <dbReference type="EMBL" id="CAH0729079.1"/>
    </source>
</evidence>
<dbReference type="InterPro" id="IPR032157">
    <property type="entry name" value="PAC4"/>
</dbReference>
<dbReference type="Proteomes" id="UP000838878">
    <property type="component" value="Chromosome 7"/>
</dbReference>
<dbReference type="PANTHER" id="PTHR33559">
    <property type="entry name" value="PROTEASOME ASSEMBLY CHAPERONE 4"/>
    <property type="match status" value="1"/>
</dbReference>
<dbReference type="EMBL" id="OV170227">
    <property type="protein sequence ID" value="CAH0729079.1"/>
    <property type="molecule type" value="Genomic_DNA"/>
</dbReference>
<dbReference type="Pfam" id="PF16093">
    <property type="entry name" value="PAC4"/>
    <property type="match status" value="1"/>
</dbReference>
<name>A0A8J9V2H3_9NEOP</name>
<proteinExistence type="predicted"/>
<dbReference type="OrthoDB" id="368507at2759"/>
<protein>
    <submittedName>
        <fullName evidence="1">Uncharacterized protein</fullName>
    </submittedName>
</protein>
<keyword evidence="2" id="KW-1185">Reference proteome</keyword>
<reference evidence="1" key="1">
    <citation type="submission" date="2021-12" db="EMBL/GenBank/DDBJ databases">
        <authorList>
            <person name="Martin H S."/>
        </authorList>
    </citation>
    <scope>NUCLEOTIDE SEQUENCE</scope>
</reference>
<sequence length="132" mass="14575">MEVEISPKHMSSKRKIKYSKSAWNIHEFEIWSGDLICRVVVLRMKDSLLVWVGGRDAQLNEVALGVPLAVGNGALATTLLGEEGNTSGLARRLTLALGRQVYVCCGKTFDRFTGPLVERGIVAEIKNRPDCF</sequence>
<organism evidence="1 2">
    <name type="scientific">Brenthis ino</name>
    <name type="common">lesser marbled fritillary</name>
    <dbReference type="NCBI Taxonomy" id="405034"/>
    <lineage>
        <taxon>Eukaryota</taxon>
        <taxon>Metazoa</taxon>
        <taxon>Ecdysozoa</taxon>
        <taxon>Arthropoda</taxon>
        <taxon>Hexapoda</taxon>
        <taxon>Insecta</taxon>
        <taxon>Pterygota</taxon>
        <taxon>Neoptera</taxon>
        <taxon>Endopterygota</taxon>
        <taxon>Lepidoptera</taxon>
        <taxon>Glossata</taxon>
        <taxon>Ditrysia</taxon>
        <taxon>Papilionoidea</taxon>
        <taxon>Nymphalidae</taxon>
        <taxon>Heliconiinae</taxon>
        <taxon>Argynnini</taxon>
        <taxon>Brenthis</taxon>
    </lineage>
</organism>
<dbReference type="GO" id="GO:0043248">
    <property type="term" value="P:proteasome assembly"/>
    <property type="evidence" value="ECO:0007669"/>
    <property type="project" value="InterPro"/>
</dbReference>
<dbReference type="PANTHER" id="PTHR33559:SF1">
    <property type="entry name" value="PROTEASOME ASSEMBLY CHAPERONE 4"/>
    <property type="match status" value="1"/>
</dbReference>
<gene>
    <name evidence="1" type="ORF">BINO364_LOCUS14229</name>
</gene>